<organism evidence="2 3">
    <name type="scientific">Reticulomyxa filosa</name>
    <dbReference type="NCBI Taxonomy" id="46433"/>
    <lineage>
        <taxon>Eukaryota</taxon>
        <taxon>Sar</taxon>
        <taxon>Rhizaria</taxon>
        <taxon>Retaria</taxon>
        <taxon>Foraminifera</taxon>
        <taxon>Monothalamids</taxon>
        <taxon>Reticulomyxidae</taxon>
        <taxon>Reticulomyxa</taxon>
    </lineage>
</organism>
<dbReference type="AlphaFoldDB" id="X6MDT5"/>
<comment type="caution">
    <text evidence="2">The sequence shown here is derived from an EMBL/GenBank/DDBJ whole genome shotgun (WGS) entry which is preliminary data.</text>
</comment>
<sequence>MLSITRLLCPSQCFYILSKREKEYKDEKKEEKKAEVTIVTVEHQSKRGCKQLNLVPESKVPKEAEKVAGSRYSHKHKHKNNHQTQNDKDKVFVRAKKQGTSSEKIKRSDIVRKKGGNSKGDLNEYFVAILKRAPTAKDKIRDGKCKIREQRQTKSLKKQKSETKKGLSEKIRRAFQQIHQYIVNWKPADALAKQHKQHKN</sequence>
<dbReference type="Proteomes" id="UP000023152">
    <property type="component" value="Unassembled WGS sequence"/>
</dbReference>
<reference evidence="2 3" key="1">
    <citation type="journal article" date="2013" name="Curr. Biol.">
        <title>The Genome of the Foraminiferan Reticulomyxa filosa.</title>
        <authorList>
            <person name="Glockner G."/>
            <person name="Hulsmann N."/>
            <person name="Schleicher M."/>
            <person name="Noegel A.A."/>
            <person name="Eichinger L."/>
            <person name="Gallinger C."/>
            <person name="Pawlowski J."/>
            <person name="Sierra R."/>
            <person name="Euteneuer U."/>
            <person name="Pillet L."/>
            <person name="Moustafa A."/>
            <person name="Platzer M."/>
            <person name="Groth M."/>
            <person name="Szafranski K."/>
            <person name="Schliwa M."/>
        </authorList>
    </citation>
    <scope>NUCLEOTIDE SEQUENCE [LARGE SCALE GENOMIC DNA]</scope>
</reference>
<keyword evidence="3" id="KW-1185">Reference proteome</keyword>
<evidence type="ECO:0000313" key="2">
    <source>
        <dbReference type="EMBL" id="ETO11816.1"/>
    </source>
</evidence>
<name>X6MDT5_RETFI</name>
<protein>
    <submittedName>
        <fullName evidence="2">Uncharacterized protein</fullName>
    </submittedName>
</protein>
<proteinExistence type="predicted"/>
<feature type="compositionally biased region" description="Basic and acidic residues" evidence="1">
    <location>
        <begin position="103"/>
        <end position="112"/>
    </location>
</feature>
<gene>
    <name evidence="2" type="ORF">RFI_25559</name>
</gene>
<evidence type="ECO:0000313" key="3">
    <source>
        <dbReference type="Proteomes" id="UP000023152"/>
    </source>
</evidence>
<feature type="compositionally biased region" description="Basic residues" evidence="1">
    <location>
        <begin position="72"/>
        <end position="81"/>
    </location>
</feature>
<dbReference type="EMBL" id="ASPP01022000">
    <property type="protein sequence ID" value="ETO11816.1"/>
    <property type="molecule type" value="Genomic_DNA"/>
</dbReference>
<feature type="region of interest" description="Disordered" evidence="1">
    <location>
        <begin position="60"/>
        <end position="117"/>
    </location>
</feature>
<feature type="non-terminal residue" evidence="2">
    <location>
        <position position="200"/>
    </location>
</feature>
<accession>X6MDT5</accession>
<evidence type="ECO:0000256" key="1">
    <source>
        <dbReference type="SAM" id="MobiDB-lite"/>
    </source>
</evidence>